<dbReference type="Proteomes" id="UP001139451">
    <property type="component" value="Unassembled WGS sequence"/>
</dbReference>
<proteinExistence type="predicted"/>
<evidence type="ECO:0000313" key="5">
    <source>
        <dbReference type="Proteomes" id="UP001139451"/>
    </source>
</evidence>
<evidence type="ECO:0000256" key="1">
    <source>
        <dbReference type="ARBA" id="ARBA00023125"/>
    </source>
</evidence>
<feature type="DNA-binding region" description="H-T-H motif" evidence="2">
    <location>
        <begin position="38"/>
        <end position="57"/>
    </location>
</feature>
<gene>
    <name evidence="4" type="ORF">M9978_14875</name>
</gene>
<dbReference type="InterPro" id="IPR009057">
    <property type="entry name" value="Homeodomain-like_sf"/>
</dbReference>
<sequence length="207" mass="22307">MSITPLPERRRLSPEESRDAALEAARAILIEAGPQAVTLKAVAARIGRTHANLLHHFGSAAGLQRALARSLAETVCTRIATLITEARADQSQRSEDKPRQVVDLAFDAFDKSGAGALASWMILSGNEDALDPILETIHQLVDQIAEVEGEESSVELREDTLSLVLMAMGDALLGEPLAKSLGLPRGAAREIALRQLIASPRFEKMWG</sequence>
<accession>A0A9X2KLM7</accession>
<dbReference type="SUPFAM" id="SSF46689">
    <property type="entry name" value="Homeodomain-like"/>
    <property type="match status" value="1"/>
</dbReference>
<evidence type="ECO:0000259" key="3">
    <source>
        <dbReference type="PROSITE" id="PS50977"/>
    </source>
</evidence>
<organism evidence="4 5">
    <name type="scientific">Sphingomonas tagetis</name>
    <dbReference type="NCBI Taxonomy" id="2949092"/>
    <lineage>
        <taxon>Bacteria</taxon>
        <taxon>Pseudomonadati</taxon>
        <taxon>Pseudomonadota</taxon>
        <taxon>Alphaproteobacteria</taxon>
        <taxon>Sphingomonadales</taxon>
        <taxon>Sphingomonadaceae</taxon>
        <taxon>Sphingomonas</taxon>
    </lineage>
</organism>
<dbReference type="RefSeq" id="WP_254294535.1">
    <property type="nucleotide sequence ID" value="NZ_JAMLDX010000012.1"/>
</dbReference>
<dbReference type="EMBL" id="JAMLDX010000012">
    <property type="protein sequence ID" value="MCP3731709.1"/>
    <property type="molecule type" value="Genomic_DNA"/>
</dbReference>
<protein>
    <submittedName>
        <fullName evidence="4">TetR/AcrR family transcriptional regulator</fullName>
    </submittedName>
</protein>
<keyword evidence="5" id="KW-1185">Reference proteome</keyword>
<keyword evidence="1 2" id="KW-0238">DNA-binding</keyword>
<dbReference type="Pfam" id="PF00440">
    <property type="entry name" value="TetR_N"/>
    <property type="match status" value="1"/>
</dbReference>
<feature type="domain" description="HTH tetR-type" evidence="3">
    <location>
        <begin position="15"/>
        <end position="75"/>
    </location>
</feature>
<dbReference type="InterPro" id="IPR001647">
    <property type="entry name" value="HTH_TetR"/>
</dbReference>
<dbReference type="AlphaFoldDB" id="A0A9X2KLM7"/>
<evidence type="ECO:0000313" key="4">
    <source>
        <dbReference type="EMBL" id="MCP3731709.1"/>
    </source>
</evidence>
<reference evidence="4" key="1">
    <citation type="submission" date="2022-05" db="EMBL/GenBank/DDBJ databases">
        <title>Sphingomonas sp. strain MG17 Genome sequencing and assembly.</title>
        <authorList>
            <person name="Kim I."/>
        </authorList>
    </citation>
    <scope>NUCLEOTIDE SEQUENCE</scope>
    <source>
        <strain evidence="4">MG17</strain>
    </source>
</reference>
<evidence type="ECO:0000256" key="2">
    <source>
        <dbReference type="PROSITE-ProRule" id="PRU00335"/>
    </source>
</evidence>
<dbReference type="GO" id="GO:0003677">
    <property type="term" value="F:DNA binding"/>
    <property type="evidence" value="ECO:0007669"/>
    <property type="project" value="UniProtKB-UniRule"/>
</dbReference>
<dbReference type="Gene3D" id="1.10.357.10">
    <property type="entry name" value="Tetracycline Repressor, domain 2"/>
    <property type="match status" value="1"/>
</dbReference>
<dbReference type="PROSITE" id="PS50977">
    <property type="entry name" value="HTH_TETR_2"/>
    <property type="match status" value="1"/>
</dbReference>
<name>A0A9X2KLM7_9SPHN</name>
<comment type="caution">
    <text evidence="4">The sequence shown here is derived from an EMBL/GenBank/DDBJ whole genome shotgun (WGS) entry which is preliminary data.</text>
</comment>